<evidence type="ECO:0000313" key="2">
    <source>
        <dbReference type="Proteomes" id="UP000238362"/>
    </source>
</evidence>
<dbReference type="Pfam" id="PF11512">
    <property type="entry name" value="Atu4866"/>
    <property type="match status" value="1"/>
</dbReference>
<keyword evidence="2" id="KW-1185">Reference proteome</keyword>
<name>A0A2T0LRR4_9PSEU</name>
<organism evidence="1 2">
    <name type="scientific">Prauserella shujinwangii</name>
    <dbReference type="NCBI Taxonomy" id="1453103"/>
    <lineage>
        <taxon>Bacteria</taxon>
        <taxon>Bacillati</taxon>
        <taxon>Actinomycetota</taxon>
        <taxon>Actinomycetes</taxon>
        <taxon>Pseudonocardiales</taxon>
        <taxon>Pseudonocardiaceae</taxon>
        <taxon>Prauserella</taxon>
    </lineage>
</organism>
<dbReference type="AlphaFoldDB" id="A0A2T0LRR4"/>
<dbReference type="Proteomes" id="UP000238362">
    <property type="component" value="Unassembled WGS sequence"/>
</dbReference>
<gene>
    <name evidence="1" type="ORF">B0I33_108342</name>
</gene>
<dbReference type="Gene3D" id="3.20.20.140">
    <property type="entry name" value="Metal-dependent hydrolases"/>
    <property type="match status" value="1"/>
</dbReference>
<dbReference type="RefSeq" id="WP_106180491.1">
    <property type="nucleotide sequence ID" value="NZ_PVNH01000008.1"/>
</dbReference>
<comment type="caution">
    <text evidence="1">The sequence shown here is derived from an EMBL/GenBank/DDBJ whole genome shotgun (WGS) entry which is preliminary data.</text>
</comment>
<dbReference type="Gene3D" id="2.40.128.290">
    <property type="entry name" value="Uncharacterised protein Atu4866, PF11512"/>
    <property type="match status" value="1"/>
</dbReference>
<dbReference type="EMBL" id="PVNH01000008">
    <property type="protein sequence ID" value="PRX46191.1"/>
    <property type="molecule type" value="Genomic_DNA"/>
</dbReference>
<dbReference type="OrthoDB" id="9810893at2"/>
<dbReference type="InterPro" id="IPR020955">
    <property type="entry name" value="Uncharacterised_Atu4866"/>
</dbReference>
<sequence>MTSRSGLLVVRDAVVHITPSRKTRGDIVVTDGTVTHVGSSRRPAAPDAVTIEAAGASAVPLLVDSAVRARAPHERNRDDLAPGNRAAFAVIRGSVREDRIRHMLVVSPRDLLAVVVGERVEARHGTPARPPADPGSAWRGAWTDRDRGMTQYLTARGRYSETRGGRADAYTGRYWVHEDRITYLDDQGFWAFGQQVGGILHHAGYVLHRTGGPPHPG</sequence>
<protein>
    <submittedName>
        <fullName evidence="1">Putative ligand-binding protein with streptavidin-like fold</fullName>
    </submittedName>
</protein>
<dbReference type="InterPro" id="IPR038646">
    <property type="entry name" value="Atu4866-like_sf"/>
</dbReference>
<accession>A0A2T0LRR4</accession>
<reference evidence="1 2" key="1">
    <citation type="submission" date="2018-03" db="EMBL/GenBank/DDBJ databases">
        <title>Genomic Encyclopedia of Type Strains, Phase III (KMG-III): the genomes of soil and plant-associated and newly described type strains.</title>
        <authorList>
            <person name="Whitman W."/>
        </authorList>
    </citation>
    <scope>NUCLEOTIDE SEQUENCE [LARGE SCALE GENOMIC DNA]</scope>
    <source>
        <strain evidence="1 2">CGMCC 4.7125</strain>
    </source>
</reference>
<evidence type="ECO:0000313" key="1">
    <source>
        <dbReference type="EMBL" id="PRX46191.1"/>
    </source>
</evidence>
<proteinExistence type="predicted"/>